<reference evidence="1" key="1">
    <citation type="submission" date="2020-05" db="EMBL/GenBank/DDBJ databases">
        <title>Large-scale comparative analyses of tick genomes elucidate their genetic diversity and vector capacities.</title>
        <authorList>
            <person name="Jia N."/>
            <person name="Wang J."/>
            <person name="Shi W."/>
            <person name="Du L."/>
            <person name="Sun Y."/>
            <person name="Zhan W."/>
            <person name="Jiang J."/>
            <person name="Wang Q."/>
            <person name="Zhang B."/>
            <person name="Ji P."/>
            <person name="Sakyi L.B."/>
            <person name="Cui X."/>
            <person name="Yuan T."/>
            <person name="Jiang B."/>
            <person name="Yang W."/>
            <person name="Lam T.T.-Y."/>
            <person name="Chang Q."/>
            <person name="Ding S."/>
            <person name="Wang X."/>
            <person name="Zhu J."/>
            <person name="Ruan X."/>
            <person name="Zhao L."/>
            <person name="Wei J."/>
            <person name="Que T."/>
            <person name="Du C."/>
            <person name="Cheng J."/>
            <person name="Dai P."/>
            <person name="Han X."/>
            <person name="Huang E."/>
            <person name="Gao Y."/>
            <person name="Liu J."/>
            <person name="Shao H."/>
            <person name="Ye R."/>
            <person name="Li L."/>
            <person name="Wei W."/>
            <person name="Wang X."/>
            <person name="Wang C."/>
            <person name="Yang T."/>
            <person name="Huo Q."/>
            <person name="Li W."/>
            <person name="Guo W."/>
            <person name="Chen H."/>
            <person name="Zhou L."/>
            <person name="Ni X."/>
            <person name="Tian J."/>
            <person name="Zhou Y."/>
            <person name="Sheng Y."/>
            <person name="Liu T."/>
            <person name="Pan Y."/>
            <person name="Xia L."/>
            <person name="Li J."/>
            <person name="Zhao F."/>
            <person name="Cao W."/>
        </authorList>
    </citation>
    <scope>NUCLEOTIDE SEQUENCE</scope>
    <source>
        <strain evidence="1">Hyas-2018</strain>
    </source>
</reference>
<dbReference type="EMBL" id="CM023481">
    <property type="protein sequence ID" value="KAH6948034.1"/>
    <property type="molecule type" value="Genomic_DNA"/>
</dbReference>
<organism evidence="1 2">
    <name type="scientific">Hyalomma asiaticum</name>
    <name type="common">Tick</name>
    <dbReference type="NCBI Taxonomy" id="266040"/>
    <lineage>
        <taxon>Eukaryota</taxon>
        <taxon>Metazoa</taxon>
        <taxon>Ecdysozoa</taxon>
        <taxon>Arthropoda</taxon>
        <taxon>Chelicerata</taxon>
        <taxon>Arachnida</taxon>
        <taxon>Acari</taxon>
        <taxon>Parasitiformes</taxon>
        <taxon>Ixodida</taxon>
        <taxon>Ixodoidea</taxon>
        <taxon>Ixodidae</taxon>
        <taxon>Hyalomminae</taxon>
        <taxon>Hyalomma</taxon>
    </lineage>
</organism>
<evidence type="ECO:0000313" key="2">
    <source>
        <dbReference type="Proteomes" id="UP000821845"/>
    </source>
</evidence>
<proteinExistence type="predicted"/>
<name>A0ACB7TPS6_HYAAI</name>
<accession>A0ACB7TPS6</accession>
<protein>
    <submittedName>
        <fullName evidence="1">Uncharacterized protein</fullName>
    </submittedName>
</protein>
<keyword evidence="2" id="KW-1185">Reference proteome</keyword>
<evidence type="ECO:0000313" key="1">
    <source>
        <dbReference type="EMBL" id="KAH6948034.1"/>
    </source>
</evidence>
<sequence>MNVVVLGENISKEEFEAGSRWSTVGSKKPVAERRVRSNIVAHLAIGGREQHRPKLKQQLIKASRMPYLSKGHFRIIIAPKGGLKIGELGAAQVASCVCKVAGIPGEHREDDTVCVNVQQNIIVVSTPSEANADRYQKVERLVVNGQAYETSAYESTPDLTSKGVIRGIPLEESPLGITAQVVTPKNPTAIAAKPLRNTTTVIVQFSD</sequence>
<comment type="caution">
    <text evidence="1">The sequence shown here is derived from an EMBL/GenBank/DDBJ whole genome shotgun (WGS) entry which is preliminary data.</text>
</comment>
<gene>
    <name evidence="1" type="ORF">HPB50_022603</name>
</gene>
<dbReference type="Proteomes" id="UP000821845">
    <property type="component" value="Chromosome 1"/>
</dbReference>